<dbReference type="NCBIfam" id="NF038134">
    <property type="entry name" value="choice_anch_M"/>
    <property type="match status" value="1"/>
</dbReference>
<dbReference type="InterPro" id="IPR022435">
    <property type="entry name" value="Surface-anchored_actinobac"/>
</dbReference>
<sequence length="990" mass="101853">MTRLTPLRHARGRVALTLVAALGAVAALLPSGAATAAPGPAPESSTRTVLTDTHVDVLSVGVAAGQLTLHSKADLERAGTRFYPDDVIVNVEDAARTTVPDDPAYAFLGAAGAEAWIAPETRREGVVWPGLDTEGLAAGAVDGDAVEIALTSATGPGRVEVWTESGSGPERLFSGDAGLGNVLEFPAGAHRHANWGFTAPGRYLLTFEVRAAIGGVPQAASATVRFHVGPVPPAAATTSTLAADPAETTAGTPVTLAATVTPADANGAVEFAAGDVVLGHADVDGGAATLETAGIPLGRQTVTARFVPTWTDEFGPSAAEPVTVNVRQPGAAADFEITGLEDDYVAGDTLRLSVAGYVLGPDQSVRWIATSPDPQQEPVTLAGVTGAGPLALERVLTTAYDGWLLRAQIRTGSAVDATTAPVRLSVGGTDAGSGEAVTVAPIEATYYWGVAVPLVASHRALSDGESLRWVERTAVGDVAWRDTHATYGPVGAGPWSVVSNFMQYKEFALQLRAADGTVLGQSAPQRYSLTMRSIELGGLRDLYRVGERASLSASVSPDLGDGLEFVWELWQGGGDRLLLDDGAALPTAEFEVTKAMQDRTLYLRVYSQATDQLVGYVTVPFNVTTAAEGDQVLTMAAIDGHYHTGTPVSMDLTADPAPASSDVVRFWWKRSDWPEFRQIPGTAGMSHAVIAEQALDGTQIRADLVDSDGEVLATTTTQTIHVDDHGAPPPQGVVIDGLAPAYDAGDTAVLTARVSPSSVLTRYVWRVQRPGDPEPVVVDGANGPRLELPVTADLGGATVTAQLTFDDGRVYVTSLPATLSVDGAGPDPGGPSERIVATLAEGQGALVVSVDPDDDVVTMSDFELGAAADRWSSAGELRPVTVTDTRSGAPGWVVSGQAGDFTAGAAVLPAEYLGWTPIVAGRPDGGAVRPGDPVVPGPGSATGLSVSSPLAVADAGSGFGTSRLGAGLLIEAPTTLVPGIYEATITFTAI</sequence>
<feature type="chain" id="PRO_5030993364" evidence="1">
    <location>
        <begin position="37"/>
        <end position="990"/>
    </location>
</feature>
<organism evidence="3 4">
    <name type="scientific">Jiangella mangrovi</name>
    <dbReference type="NCBI Taxonomy" id="1524084"/>
    <lineage>
        <taxon>Bacteria</taxon>
        <taxon>Bacillati</taxon>
        <taxon>Actinomycetota</taxon>
        <taxon>Actinomycetes</taxon>
        <taxon>Jiangellales</taxon>
        <taxon>Jiangellaceae</taxon>
        <taxon>Jiangella</taxon>
    </lineage>
</organism>
<evidence type="ECO:0000313" key="4">
    <source>
        <dbReference type="Proteomes" id="UP000542813"/>
    </source>
</evidence>
<dbReference type="GO" id="GO:0005975">
    <property type="term" value="P:carbohydrate metabolic process"/>
    <property type="evidence" value="ECO:0007669"/>
    <property type="project" value="UniProtKB-ARBA"/>
</dbReference>
<dbReference type="AlphaFoldDB" id="A0A7W9LM72"/>
<keyword evidence="1" id="KW-0732">Signal</keyword>
<dbReference type="RefSeq" id="WP_184823727.1">
    <property type="nucleotide sequence ID" value="NZ_JACHMM010000001.1"/>
</dbReference>
<feature type="signal peptide" evidence="1">
    <location>
        <begin position="1"/>
        <end position="36"/>
    </location>
</feature>
<evidence type="ECO:0000259" key="2">
    <source>
        <dbReference type="Pfam" id="PF16640"/>
    </source>
</evidence>
<proteinExistence type="predicted"/>
<dbReference type="Gene3D" id="2.60.40.10">
    <property type="entry name" value="Immunoglobulins"/>
    <property type="match status" value="1"/>
</dbReference>
<accession>A0A7W9LM72</accession>
<keyword evidence="4" id="KW-1185">Reference proteome</keyword>
<gene>
    <name evidence="3" type="ORF">HD601_003392</name>
</gene>
<dbReference type="Pfam" id="PF16640">
    <property type="entry name" value="Big_3_5"/>
    <property type="match status" value="1"/>
</dbReference>
<evidence type="ECO:0000313" key="3">
    <source>
        <dbReference type="EMBL" id="MBB5788817.1"/>
    </source>
</evidence>
<dbReference type="InterPro" id="IPR013783">
    <property type="entry name" value="Ig-like_fold"/>
</dbReference>
<reference evidence="3 4" key="1">
    <citation type="submission" date="2020-08" db="EMBL/GenBank/DDBJ databases">
        <title>Sequencing the genomes of 1000 actinobacteria strains.</title>
        <authorList>
            <person name="Klenk H.-P."/>
        </authorList>
    </citation>
    <scope>NUCLEOTIDE SEQUENCE [LARGE SCALE GENOMIC DNA]</scope>
    <source>
        <strain evidence="3 4">DSM 102122</strain>
    </source>
</reference>
<comment type="caution">
    <text evidence="3">The sequence shown here is derived from an EMBL/GenBank/DDBJ whole genome shotgun (WGS) entry which is preliminary data.</text>
</comment>
<dbReference type="EMBL" id="JACHMM010000001">
    <property type="protein sequence ID" value="MBB5788817.1"/>
    <property type="molecule type" value="Genomic_DNA"/>
</dbReference>
<dbReference type="Proteomes" id="UP000542813">
    <property type="component" value="Unassembled WGS sequence"/>
</dbReference>
<dbReference type="NCBIfam" id="TIGR03769">
    <property type="entry name" value="P_ac_wall_RPT"/>
    <property type="match status" value="1"/>
</dbReference>
<evidence type="ECO:0000256" key="1">
    <source>
        <dbReference type="SAM" id="SignalP"/>
    </source>
</evidence>
<name>A0A7W9LM72_9ACTN</name>
<feature type="domain" description="Bacterial Ig-like" evidence="2">
    <location>
        <begin position="242"/>
        <end position="326"/>
    </location>
</feature>
<dbReference type="InterPro" id="IPR032109">
    <property type="entry name" value="Big_3_5"/>
</dbReference>
<protein>
    <submittedName>
        <fullName evidence="3">Surface-anchored protein</fullName>
    </submittedName>
</protein>